<dbReference type="OrthoDB" id="9789562at2"/>
<keyword evidence="4" id="KW-1185">Reference proteome</keyword>
<dbReference type="AlphaFoldDB" id="A0A4S1X4E4"/>
<feature type="coiled-coil region" evidence="1">
    <location>
        <begin position="495"/>
        <end position="538"/>
    </location>
</feature>
<comment type="caution">
    <text evidence="3">The sequence shown here is derived from an EMBL/GenBank/DDBJ whole genome shotgun (WGS) entry which is preliminary data.</text>
</comment>
<dbReference type="Proteomes" id="UP000306147">
    <property type="component" value="Unassembled WGS sequence"/>
</dbReference>
<feature type="domain" description="Protein CR006 P-loop" evidence="2">
    <location>
        <begin position="391"/>
        <end position="710"/>
    </location>
</feature>
<dbReference type="GO" id="GO:0006302">
    <property type="term" value="P:double-strand break repair"/>
    <property type="evidence" value="ECO:0007669"/>
    <property type="project" value="TreeGrafter"/>
</dbReference>
<dbReference type="Pfam" id="PF13166">
    <property type="entry name" value="AAA_13"/>
    <property type="match status" value="1"/>
</dbReference>
<dbReference type="PANTHER" id="PTHR32182:SF0">
    <property type="entry name" value="DNA REPLICATION AND REPAIR PROTEIN RECF"/>
    <property type="match status" value="1"/>
</dbReference>
<evidence type="ECO:0000259" key="2">
    <source>
        <dbReference type="Pfam" id="PF13166"/>
    </source>
</evidence>
<dbReference type="PANTHER" id="PTHR32182">
    <property type="entry name" value="DNA REPLICATION AND REPAIR PROTEIN RECF"/>
    <property type="match status" value="1"/>
</dbReference>
<dbReference type="GO" id="GO:0000731">
    <property type="term" value="P:DNA synthesis involved in DNA repair"/>
    <property type="evidence" value="ECO:0007669"/>
    <property type="project" value="TreeGrafter"/>
</dbReference>
<evidence type="ECO:0000256" key="1">
    <source>
        <dbReference type="SAM" id="Coils"/>
    </source>
</evidence>
<dbReference type="EMBL" id="SRXT01000009">
    <property type="protein sequence ID" value="TGX49166.1"/>
    <property type="molecule type" value="Genomic_DNA"/>
</dbReference>
<keyword evidence="1" id="KW-0175">Coiled coil</keyword>
<gene>
    <name evidence="3" type="ORF">E5A73_20230</name>
</gene>
<name>A0A4S1X4E4_9SPHN</name>
<protein>
    <recommendedName>
        <fullName evidence="2">Protein CR006 P-loop domain-containing protein</fullName>
    </recommendedName>
</protein>
<dbReference type="SUPFAM" id="SSF52540">
    <property type="entry name" value="P-loop containing nucleoside triphosphate hydrolases"/>
    <property type="match status" value="1"/>
</dbReference>
<dbReference type="Gene3D" id="3.40.50.300">
    <property type="entry name" value="P-loop containing nucleotide triphosphate hydrolases"/>
    <property type="match status" value="1"/>
</dbReference>
<sequence length="881" mass="94380">MMASEPIDDVVAWSNTQVPWRQDCLRRLAIANDLSESDEAELLGMIKHAAGFTLAETPPTADPFTKAHFSGGSHIPIVLKGIANIAGVNRLVANASLDFCPKALTIVYGRNGSGKSGFVRILRTACRTRIESAATLKVLADVYGDGKGALSADIMIDAGAGDVPIAWSPGMAAAPQLGQVAVFDTASAQLYVDGGNKIRYLPFGLALPHRLNGVCLSFKAALEAEQKTAVGTKISLATVTFLTIRETAAQKFNRTVTKATTDAAIAKASAFSEVDDARLTEVTGILSAGSTAAADMTNLVSWVDTLAIECATAETGLSDEALAAAAALKSTAVSAREAAKLAAGALFDDEPLAGVSSESWRKLWRAARDYSVTEAYPERAFPVLPADAAGADCVLCQQPLLPDGAARMQRFQAYMDDTLDTAATTAEQAVVDAISALPAFKQLTAADFAERVEQIRSRDTGLADALTTFQASVIARHAEAKARLVGGAENDMPAMASATEAVKALATKLADEKAELIKASDAEQRLKLESEKAELEDRKILNANAAKLITRRDLMVTDAAYTKALALVATTGITKRANELLDIHLTSAVVSQFDAERERFEIKHLKIGLARKSGQTKAEFEVNPQTTLTKITSQILSEGEQRALALAGFLTEVALTDGSGPIIVDDPVSSLDRERSAKVADRIAEEAGKRQVVVFTHDMVFFNELCRAADEVGIDPVTVVLFSDLDAAGKVDPAGMGWKGLNVAKRISNIKNRFAPMPKLHATSPADYEYAIKGLYGRLRDTYERVVEEVIFCDIVRRGTDVVQTQMLRYVTLPDTLAVRFHEGMSRANTHSHDNPASDTVPVPRPEEFQAHIAELEQLIADFKAAKDLAEAARPQMKPKK</sequence>
<proteinExistence type="predicted"/>
<reference evidence="3 4" key="1">
    <citation type="submission" date="2019-04" db="EMBL/GenBank/DDBJ databases">
        <title>Sphingomonas psychrotolerans sp. nov., isolated from soil in the Tianshan Mountains, Xinjiang, China.</title>
        <authorList>
            <person name="Luo Y."/>
            <person name="Sheng H."/>
        </authorList>
    </citation>
    <scope>NUCLEOTIDE SEQUENCE [LARGE SCALE GENOMIC DNA]</scope>
    <source>
        <strain evidence="3 4">ZFGT-11</strain>
    </source>
</reference>
<evidence type="ECO:0000313" key="4">
    <source>
        <dbReference type="Proteomes" id="UP000306147"/>
    </source>
</evidence>
<dbReference type="InterPro" id="IPR026866">
    <property type="entry name" value="CR006_AAA"/>
</dbReference>
<dbReference type="InterPro" id="IPR027417">
    <property type="entry name" value="P-loop_NTPase"/>
</dbReference>
<evidence type="ECO:0000313" key="3">
    <source>
        <dbReference type="EMBL" id="TGX49166.1"/>
    </source>
</evidence>
<organism evidence="3 4">
    <name type="scientific">Sphingomonas gei</name>
    <dbReference type="NCBI Taxonomy" id="1395960"/>
    <lineage>
        <taxon>Bacteria</taxon>
        <taxon>Pseudomonadati</taxon>
        <taxon>Pseudomonadota</taxon>
        <taxon>Alphaproteobacteria</taxon>
        <taxon>Sphingomonadales</taxon>
        <taxon>Sphingomonadaceae</taxon>
        <taxon>Sphingomonas</taxon>
    </lineage>
</organism>
<accession>A0A4S1X4E4</accession>